<keyword evidence="1" id="KW-0694">RNA-binding</keyword>
<dbReference type="InterPro" id="IPR000477">
    <property type="entry name" value="RT_dom"/>
</dbReference>
<dbReference type="GO" id="GO:0003723">
    <property type="term" value="F:RNA binding"/>
    <property type="evidence" value="ECO:0007669"/>
    <property type="project" value="UniProtKB-KW"/>
</dbReference>
<evidence type="ECO:0000256" key="1">
    <source>
        <dbReference type="ARBA" id="ARBA00022884"/>
    </source>
</evidence>
<dbReference type="EMBL" id="RZGK01000003">
    <property type="protein sequence ID" value="KAF9700524.1"/>
    <property type="molecule type" value="Genomic_DNA"/>
</dbReference>
<dbReference type="AlphaFoldDB" id="A0A8H7MKT4"/>
<dbReference type="Pfam" id="PF17921">
    <property type="entry name" value="Integrase_H2C2"/>
    <property type="match status" value="1"/>
</dbReference>
<dbReference type="Pfam" id="PF00078">
    <property type="entry name" value="RVT_1"/>
    <property type="match status" value="1"/>
</dbReference>
<dbReference type="FunFam" id="3.30.70.270:FF:000020">
    <property type="entry name" value="Transposon Tf2-6 polyprotein-like Protein"/>
    <property type="match status" value="1"/>
</dbReference>
<dbReference type="SUPFAM" id="SSF56672">
    <property type="entry name" value="DNA/RNA polymerases"/>
    <property type="match status" value="1"/>
</dbReference>
<dbReference type="Gene3D" id="3.30.420.10">
    <property type="entry name" value="Ribonuclease H-like superfamily/Ribonuclease H"/>
    <property type="match status" value="1"/>
</dbReference>
<dbReference type="Pfam" id="PF17919">
    <property type="entry name" value="RT_RNaseH_2"/>
    <property type="match status" value="1"/>
</dbReference>
<dbReference type="SUPFAM" id="SSF53098">
    <property type="entry name" value="Ribonuclease H-like"/>
    <property type="match status" value="1"/>
</dbReference>
<dbReference type="Pfam" id="PF00665">
    <property type="entry name" value="rve"/>
    <property type="match status" value="1"/>
</dbReference>
<proteinExistence type="predicted"/>
<dbReference type="CDD" id="cd01647">
    <property type="entry name" value="RT_LTR"/>
    <property type="match status" value="1"/>
</dbReference>
<evidence type="ECO:0000256" key="3">
    <source>
        <dbReference type="SAM" id="MobiDB-lite"/>
    </source>
</evidence>
<feature type="region of interest" description="Disordered" evidence="3">
    <location>
        <begin position="532"/>
        <end position="563"/>
    </location>
</feature>
<evidence type="ECO:0000259" key="4">
    <source>
        <dbReference type="PROSITE" id="PS50994"/>
    </source>
</evidence>
<dbReference type="InterPro" id="IPR043502">
    <property type="entry name" value="DNA/RNA_pol_sf"/>
</dbReference>
<organism evidence="5 6">
    <name type="scientific">Ascochyta lentis</name>
    <dbReference type="NCBI Taxonomy" id="205686"/>
    <lineage>
        <taxon>Eukaryota</taxon>
        <taxon>Fungi</taxon>
        <taxon>Dikarya</taxon>
        <taxon>Ascomycota</taxon>
        <taxon>Pezizomycotina</taxon>
        <taxon>Dothideomycetes</taxon>
        <taxon>Pleosporomycetidae</taxon>
        <taxon>Pleosporales</taxon>
        <taxon>Pleosporineae</taxon>
        <taxon>Didymellaceae</taxon>
        <taxon>Ascochyta</taxon>
    </lineage>
</organism>
<sequence>MKIDIDGYRETLWAYVLDREREYDLILGRPWMDKNEVTIAPAKKSLFIHSSRTRVRSREGARPNQLPKPVSPELYQALRKRSKTDRNIELFSASIADIQKALKKKELTDPQDLLPEFLKDEFRTFMKEEADKLAPHRGSDIDHAIELIEQDGKPATVPWGPLYNMSREELLVLRQQLTSYLDKGFIRVSKSSASAPVLFVKKPSGGLRFCVDYRALNAITKKDRYPLPLIHETLSQISKATWFTKCSAYVDDVLIYSSGTREEHEAKVKEIVQKLGAAGLHLDVGKSEFSVKSTKYLGFIIEAVKGIRSFLGFANFYQQFISQFSSMAEPLTCLTGKNATFKWGEPQQRAFDAMKAAFTREPALANFDPDLETVLECDASGWATGGVLSQYRKDKVLCTVAYFSAKNSKAEVNYTIYDKEMLAGFTVVTDHKNLEYFCKAQLLSKRHVRWSSLLSQFNLTFAYRPGKVNNRADALLRKEEDVPLSTGDERTKTRQFQLLKPFARVVKTGPEDDSANDIQVFSSGLRRADRLLPVTPPNEELRENRYEKPEQTREETPLARNSEPYDSIEEFETLWKNAAKNDETYQLAKSSISLGARKFPVQLNLKVSLSECSVDDRDQLCYRGRVWVPNSDALRTKIIDDAHHSPIAGHPGQGNMYAILSRAYFWPGMSTALQRYVENCDICGRTKPWRELKQGLLKPLPLPDRIWKEISMDFITDLPESEGNCNLMVVTDRLSKDIILVPLPDLSVKTVTRAFISNVVGHHWLPNAIVSDRGTQFLSDFWQTMCQLLKITRRLSTAFHP</sequence>
<dbReference type="InterPro" id="IPR001584">
    <property type="entry name" value="Integrase_cat-core"/>
</dbReference>
<dbReference type="Gene3D" id="1.10.340.70">
    <property type="match status" value="1"/>
</dbReference>
<dbReference type="InterPro" id="IPR012337">
    <property type="entry name" value="RNaseH-like_sf"/>
</dbReference>
<keyword evidence="6" id="KW-1185">Reference proteome</keyword>
<keyword evidence="2" id="KW-0511">Multifunctional enzyme</keyword>
<dbReference type="InterPro" id="IPR041588">
    <property type="entry name" value="Integrase_H2C2"/>
</dbReference>
<protein>
    <recommendedName>
        <fullName evidence="4">Integrase catalytic domain-containing protein</fullName>
    </recommendedName>
</protein>
<evidence type="ECO:0000313" key="6">
    <source>
        <dbReference type="Proteomes" id="UP000651452"/>
    </source>
</evidence>
<dbReference type="PROSITE" id="PS50994">
    <property type="entry name" value="INTEGRASE"/>
    <property type="match status" value="1"/>
</dbReference>
<dbReference type="GO" id="GO:0003824">
    <property type="term" value="F:catalytic activity"/>
    <property type="evidence" value="ECO:0007669"/>
    <property type="project" value="UniProtKB-KW"/>
</dbReference>
<dbReference type="PANTHER" id="PTHR37984:SF5">
    <property type="entry name" value="PROTEIN NYNRIN-LIKE"/>
    <property type="match status" value="1"/>
</dbReference>
<dbReference type="InterPro" id="IPR041577">
    <property type="entry name" value="RT_RNaseH_2"/>
</dbReference>
<dbReference type="Gene3D" id="3.30.70.270">
    <property type="match status" value="3"/>
</dbReference>
<evidence type="ECO:0000313" key="5">
    <source>
        <dbReference type="EMBL" id="KAF9700524.1"/>
    </source>
</evidence>
<gene>
    <name evidence="5" type="ORF">EKO04_001724</name>
</gene>
<reference evidence="5" key="1">
    <citation type="submission" date="2018-12" db="EMBL/GenBank/DDBJ databases">
        <authorList>
            <person name="Syme R.A."/>
            <person name="Farfan-Caceres L."/>
            <person name="Lichtenzveig J."/>
        </authorList>
    </citation>
    <scope>NUCLEOTIDE SEQUENCE</scope>
    <source>
        <strain evidence="5">Al4</strain>
    </source>
</reference>
<comment type="caution">
    <text evidence="5">The sequence shown here is derived from an EMBL/GenBank/DDBJ whole genome shotgun (WGS) entry which is preliminary data.</text>
</comment>
<dbReference type="InterPro" id="IPR036397">
    <property type="entry name" value="RNaseH_sf"/>
</dbReference>
<evidence type="ECO:0000256" key="2">
    <source>
        <dbReference type="ARBA" id="ARBA00023268"/>
    </source>
</evidence>
<dbReference type="OrthoDB" id="5588148at2759"/>
<dbReference type="InterPro" id="IPR050951">
    <property type="entry name" value="Retrovirus_Pol_polyprotein"/>
</dbReference>
<feature type="domain" description="Integrase catalytic" evidence="4">
    <location>
        <begin position="697"/>
        <end position="801"/>
    </location>
</feature>
<dbReference type="Gene3D" id="3.10.10.10">
    <property type="entry name" value="HIV Type 1 Reverse Transcriptase, subunit A, domain 1"/>
    <property type="match status" value="1"/>
</dbReference>
<reference evidence="5" key="2">
    <citation type="submission" date="2020-09" db="EMBL/GenBank/DDBJ databases">
        <title>Reference genome assembly for Australian Ascochyta lentis isolate Al4.</title>
        <authorList>
            <person name="Lee R.C."/>
            <person name="Farfan-Caceres L.M."/>
            <person name="Debler J.W."/>
            <person name="Williams A.H."/>
            <person name="Henares B.M."/>
        </authorList>
    </citation>
    <scope>NUCLEOTIDE SEQUENCE</scope>
    <source>
        <strain evidence="5">Al4</strain>
    </source>
</reference>
<dbReference type="GO" id="GO:0005634">
    <property type="term" value="C:nucleus"/>
    <property type="evidence" value="ECO:0007669"/>
    <property type="project" value="UniProtKB-ARBA"/>
</dbReference>
<dbReference type="InterPro" id="IPR043128">
    <property type="entry name" value="Rev_trsase/Diguanyl_cyclase"/>
</dbReference>
<dbReference type="PANTHER" id="PTHR37984">
    <property type="entry name" value="PROTEIN CBG26694"/>
    <property type="match status" value="1"/>
</dbReference>
<feature type="compositionally biased region" description="Basic and acidic residues" evidence="3">
    <location>
        <begin position="539"/>
        <end position="557"/>
    </location>
</feature>
<dbReference type="Proteomes" id="UP000651452">
    <property type="component" value="Unassembled WGS sequence"/>
</dbReference>
<name>A0A8H7MKT4_9PLEO</name>
<accession>A0A8H7MKT4</accession>
<dbReference type="CDD" id="cd09274">
    <property type="entry name" value="RNase_HI_RT_Ty3"/>
    <property type="match status" value="1"/>
</dbReference>
<dbReference type="GO" id="GO:0015074">
    <property type="term" value="P:DNA integration"/>
    <property type="evidence" value="ECO:0007669"/>
    <property type="project" value="InterPro"/>
</dbReference>